<protein>
    <recommendedName>
        <fullName evidence="4">Aldehyde dehydrogenase</fullName>
    </recommendedName>
</protein>
<dbReference type="FunFam" id="3.40.605.10:FF:000004">
    <property type="entry name" value="Aldehyde dehydrogenase"/>
    <property type="match status" value="1"/>
</dbReference>
<evidence type="ECO:0000313" key="9">
    <source>
        <dbReference type="EMBL" id="MBB6694990.1"/>
    </source>
</evidence>
<sequence>MPDIGELLDRQREWIAQGKAGSVKERLMRLAALKEAIRSREPKLLAALRDDLGKSEAEAYMTEIGIVYREIGFVRKHLRKWARPRKAKTALTHIGSIARIVPEPYGTVLIVAPWNYPFQLAVSPLIGAIAAGNAAVVKPSELTPRVSGVLEEIVTAAFPTGGARVVQGGPEVSEELLRHRFDLIFFTGSPRVGRIVMEAAAKHLTPVVLELGGKSPCIVHKDADLKLAARRIAFGKFTNAGQTCIAPDYILVHRDAKDRLVAELAAAIREFYGDDPLRSPKYGRIVSERHFDRLLRFASEGRTLHGGAYDREKLRLAPTIVDSDWEAPVMQEEIFGPVLPVLEYGELGEAIDAVASRPKPLALYLFTGDRSVEEAVTRRVSFGGGCINDTLMHIATPYLPFGGVGESGIGSYHGRYSFQTFSHEKSVLKQTTRFDLSFRYPSSERGIRIIRRLFK</sequence>
<feature type="domain" description="Aldehyde dehydrogenase" evidence="8">
    <location>
        <begin position="21"/>
        <end position="427"/>
    </location>
</feature>
<comment type="similarity">
    <text evidence="1 4 7">Belongs to the aldehyde dehydrogenase family.</text>
</comment>
<dbReference type="GO" id="GO:0005737">
    <property type="term" value="C:cytoplasm"/>
    <property type="evidence" value="ECO:0007669"/>
    <property type="project" value="TreeGrafter"/>
</dbReference>
<feature type="active site" evidence="5">
    <location>
        <position position="244"/>
    </location>
</feature>
<dbReference type="PANTHER" id="PTHR43570">
    <property type="entry name" value="ALDEHYDE DEHYDROGENASE"/>
    <property type="match status" value="1"/>
</dbReference>
<organism evidence="9 10">
    <name type="scientific">Cohnella xylanilytica</name>
    <dbReference type="NCBI Taxonomy" id="557555"/>
    <lineage>
        <taxon>Bacteria</taxon>
        <taxon>Bacillati</taxon>
        <taxon>Bacillota</taxon>
        <taxon>Bacilli</taxon>
        <taxon>Bacillales</taxon>
        <taxon>Paenibacillaceae</taxon>
        <taxon>Cohnella</taxon>
    </lineage>
</organism>
<feature type="active site" evidence="5 6">
    <location>
        <position position="210"/>
    </location>
</feature>
<evidence type="ECO:0000256" key="6">
    <source>
        <dbReference type="PROSITE-ProRule" id="PRU10007"/>
    </source>
</evidence>
<dbReference type="InterPro" id="IPR016160">
    <property type="entry name" value="Ald_DH_CS_CYS"/>
</dbReference>
<dbReference type="Gene3D" id="3.40.605.10">
    <property type="entry name" value="Aldehyde Dehydrogenase, Chain A, domain 1"/>
    <property type="match status" value="1"/>
</dbReference>
<dbReference type="InterPro" id="IPR016163">
    <property type="entry name" value="Ald_DH_C"/>
</dbReference>
<dbReference type="InterPro" id="IPR016161">
    <property type="entry name" value="Ald_DH/histidinol_DH"/>
</dbReference>
<proteinExistence type="inferred from homology"/>
<reference evidence="9 10" key="1">
    <citation type="submission" date="2020-08" db="EMBL/GenBank/DDBJ databases">
        <title>Cohnella phylogeny.</title>
        <authorList>
            <person name="Dunlap C."/>
        </authorList>
    </citation>
    <scope>NUCLEOTIDE SEQUENCE [LARGE SCALE GENOMIC DNA]</scope>
    <source>
        <strain evidence="9 10">DSM 25239</strain>
    </source>
</reference>
<dbReference type="CDD" id="cd07136">
    <property type="entry name" value="ALDH_YwdH-P39616"/>
    <property type="match status" value="1"/>
</dbReference>
<evidence type="ECO:0000256" key="3">
    <source>
        <dbReference type="ARBA" id="ARBA00023027"/>
    </source>
</evidence>
<keyword evidence="2 4" id="KW-0560">Oxidoreductase</keyword>
<evidence type="ECO:0000313" key="10">
    <source>
        <dbReference type="Proteomes" id="UP000553776"/>
    </source>
</evidence>
<keyword evidence="3" id="KW-0520">NAD</keyword>
<dbReference type="PROSITE" id="PS00687">
    <property type="entry name" value="ALDEHYDE_DEHYDR_GLU"/>
    <property type="match status" value="1"/>
</dbReference>
<dbReference type="AlphaFoldDB" id="A0A841UAN5"/>
<dbReference type="Pfam" id="PF00171">
    <property type="entry name" value="Aldedh"/>
    <property type="match status" value="1"/>
</dbReference>
<dbReference type="InterPro" id="IPR029510">
    <property type="entry name" value="Ald_DH_CS_GLU"/>
</dbReference>
<dbReference type="FunFam" id="3.40.309.10:FF:000003">
    <property type="entry name" value="Aldehyde dehydrogenase"/>
    <property type="match status" value="1"/>
</dbReference>
<evidence type="ECO:0000256" key="5">
    <source>
        <dbReference type="PIRSR" id="PIRSR036492-1"/>
    </source>
</evidence>
<dbReference type="PANTHER" id="PTHR43570:SF16">
    <property type="entry name" value="ALDEHYDE DEHYDROGENASE TYPE III, ISOFORM Q"/>
    <property type="match status" value="1"/>
</dbReference>
<dbReference type="PROSITE" id="PS00070">
    <property type="entry name" value="ALDEHYDE_DEHYDR_CYS"/>
    <property type="match status" value="1"/>
</dbReference>
<evidence type="ECO:0000256" key="2">
    <source>
        <dbReference type="ARBA" id="ARBA00023002"/>
    </source>
</evidence>
<keyword evidence="10" id="KW-1185">Reference proteome</keyword>
<dbReference type="GO" id="GO:0006081">
    <property type="term" value="P:aldehyde metabolic process"/>
    <property type="evidence" value="ECO:0007669"/>
    <property type="project" value="InterPro"/>
</dbReference>
<evidence type="ECO:0000259" key="8">
    <source>
        <dbReference type="Pfam" id="PF00171"/>
    </source>
</evidence>
<dbReference type="InterPro" id="IPR016162">
    <property type="entry name" value="Ald_DH_N"/>
</dbReference>
<gene>
    <name evidence="9" type="ORF">H7B90_26705</name>
</gene>
<name>A0A841UAN5_9BACL</name>
<evidence type="ECO:0000256" key="1">
    <source>
        <dbReference type="ARBA" id="ARBA00009986"/>
    </source>
</evidence>
<dbReference type="Proteomes" id="UP000553776">
    <property type="component" value="Unassembled WGS sequence"/>
</dbReference>
<dbReference type="InterPro" id="IPR015590">
    <property type="entry name" value="Aldehyde_DH_dom"/>
</dbReference>
<dbReference type="SUPFAM" id="SSF53720">
    <property type="entry name" value="ALDH-like"/>
    <property type="match status" value="1"/>
</dbReference>
<dbReference type="EMBL" id="JACJVR010000110">
    <property type="protein sequence ID" value="MBB6694990.1"/>
    <property type="molecule type" value="Genomic_DNA"/>
</dbReference>
<comment type="caution">
    <text evidence="9">The sequence shown here is derived from an EMBL/GenBank/DDBJ whole genome shotgun (WGS) entry which is preliminary data.</text>
</comment>
<accession>A0A841UAN5</accession>
<dbReference type="Gene3D" id="3.40.309.10">
    <property type="entry name" value="Aldehyde Dehydrogenase, Chain A, domain 2"/>
    <property type="match status" value="1"/>
</dbReference>
<dbReference type="PIRSF" id="PIRSF036492">
    <property type="entry name" value="ALDH"/>
    <property type="match status" value="1"/>
</dbReference>
<dbReference type="InterPro" id="IPR012394">
    <property type="entry name" value="Aldehyde_DH_NAD(P)"/>
</dbReference>
<dbReference type="GO" id="GO:0004029">
    <property type="term" value="F:aldehyde dehydrogenase (NAD+) activity"/>
    <property type="evidence" value="ECO:0007669"/>
    <property type="project" value="TreeGrafter"/>
</dbReference>
<dbReference type="RefSeq" id="WP_185138949.1">
    <property type="nucleotide sequence ID" value="NZ_JACJVR010000110.1"/>
</dbReference>
<evidence type="ECO:0000256" key="7">
    <source>
        <dbReference type="RuleBase" id="RU003345"/>
    </source>
</evidence>
<evidence type="ECO:0000256" key="4">
    <source>
        <dbReference type="PIRNR" id="PIRNR036492"/>
    </source>
</evidence>